<evidence type="ECO:0000256" key="1">
    <source>
        <dbReference type="SAM" id="Phobius"/>
    </source>
</evidence>
<reference evidence="2" key="1">
    <citation type="journal article" date="2018" name="PLoS Negl. Trop. Dis.">
        <title>Sialome diversity of ticks revealed by RNAseq of single tick salivary glands.</title>
        <authorList>
            <person name="Perner J."/>
            <person name="Kropackova S."/>
            <person name="Kopacek P."/>
            <person name="Ribeiro J.M."/>
        </authorList>
    </citation>
    <scope>NUCLEOTIDE SEQUENCE</scope>
    <source>
        <strain evidence="2">Siblings of single egg batch collected in Ceske Budejovice</strain>
        <tissue evidence="2">Salivary glands</tissue>
    </source>
</reference>
<proteinExistence type="predicted"/>
<protein>
    <submittedName>
        <fullName evidence="2">Uncharacterized protein</fullName>
    </submittedName>
</protein>
<keyword evidence="1" id="KW-1133">Transmembrane helix</keyword>
<accession>A0A147BGJ1</accession>
<keyword evidence="1" id="KW-0472">Membrane</keyword>
<name>A0A147BGJ1_IXORI</name>
<feature type="transmembrane region" description="Helical" evidence="1">
    <location>
        <begin position="64"/>
        <end position="83"/>
    </location>
</feature>
<sequence length="177" mass="21379">MTELRFRFTRAQCRSSFVSLFSRLFPSASACFNQEIVDFFVVFILRFVWRQGERFFFFLSERRFCYALVPVWFTPKIFYVVLSSWRVRTLSYIYIYIYIYIYLCASSLRANFFIAFLFVFNCYNHFIVFLFVFFTPQTFVERCPQSALVQGHLQLQDYTAATLRLFHEQCWAGLETT</sequence>
<feature type="transmembrane region" description="Helical" evidence="1">
    <location>
        <begin position="112"/>
        <end position="134"/>
    </location>
</feature>
<keyword evidence="1" id="KW-0812">Transmembrane</keyword>
<dbReference type="EMBL" id="GEGO01005989">
    <property type="protein sequence ID" value="JAR89415.1"/>
    <property type="molecule type" value="Transcribed_RNA"/>
</dbReference>
<feature type="transmembrane region" description="Helical" evidence="1">
    <location>
        <begin position="89"/>
        <end position="105"/>
    </location>
</feature>
<dbReference type="AlphaFoldDB" id="A0A147BGJ1"/>
<evidence type="ECO:0000313" key="2">
    <source>
        <dbReference type="EMBL" id="JAR89415.1"/>
    </source>
</evidence>
<organism evidence="2">
    <name type="scientific">Ixodes ricinus</name>
    <name type="common">Common tick</name>
    <name type="synonym">Acarus ricinus</name>
    <dbReference type="NCBI Taxonomy" id="34613"/>
    <lineage>
        <taxon>Eukaryota</taxon>
        <taxon>Metazoa</taxon>
        <taxon>Ecdysozoa</taxon>
        <taxon>Arthropoda</taxon>
        <taxon>Chelicerata</taxon>
        <taxon>Arachnida</taxon>
        <taxon>Acari</taxon>
        <taxon>Parasitiformes</taxon>
        <taxon>Ixodida</taxon>
        <taxon>Ixodoidea</taxon>
        <taxon>Ixodidae</taxon>
        <taxon>Ixodinae</taxon>
        <taxon>Ixodes</taxon>
    </lineage>
</organism>